<dbReference type="PANTHER" id="PTHR30146:SF109">
    <property type="entry name" value="HTH-TYPE TRANSCRIPTIONAL REGULATOR GALS"/>
    <property type="match status" value="1"/>
</dbReference>
<dbReference type="Pfam" id="PF00356">
    <property type="entry name" value="LacI"/>
    <property type="match status" value="1"/>
</dbReference>
<proteinExistence type="predicted"/>
<comment type="caution">
    <text evidence="5">The sequence shown here is derived from an EMBL/GenBank/DDBJ whole genome shotgun (WGS) entry which is preliminary data.</text>
</comment>
<keyword evidence="2 5" id="KW-0238">DNA-binding</keyword>
<dbReference type="GO" id="GO:0003677">
    <property type="term" value="F:DNA binding"/>
    <property type="evidence" value="ECO:0007669"/>
    <property type="project" value="UniProtKB-KW"/>
</dbReference>
<evidence type="ECO:0000313" key="5">
    <source>
        <dbReference type="EMBL" id="MFC4714296.1"/>
    </source>
</evidence>
<dbReference type="SMART" id="SM00354">
    <property type="entry name" value="HTH_LACI"/>
    <property type="match status" value="1"/>
</dbReference>
<keyword evidence="6" id="KW-1185">Reference proteome</keyword>
<dbReference type="SUPFAM" id="SSF53822">
    <property type="entry name" value="Periplasmic binding protein-like I"/>
    <property type="match status" value="1"/>
</dbReference>
<dbReference type="PROSITE" id="PS50932">
    <property type="entry name" value="HTH_LACI_2"/>
    <property type="match status" value="1"/>
</dbReference>
<dbReference type="InterPro" id="IPR046335">
    <property type="entry name" value="LacI/GalR-like_sensor"/>
</dbReference>
<dbReference type="Gene3D" id="1.10.260.40">
    <property type="entry name" value="lambda repressor-like DNA-binding domains"/>
    <property type="match status" value="1"/>
</dbReference>
<name>A0ABV9MGQ4_9BACL</name>
<sequence length="359" mass="40143">MQKPADAARLRASMQDLRHMKAGGFDMVSSKDVAKYAGVSQTTVSRVLNTPDRVKGPTYKKVMAAIDALNYIPDANARSLVQQKTDTIALISGPLYNPFFVETTTSIVNYANENGFKINVHFSKNENITDTYHSIFENKVDGIILSSILLDDPIFEKLEKSGIPFITYNRKHASNKNFVEMDNEQAGFLAADYLLSLGHEAICWIGGPLEISTFKGRYDGFLRAFQKNGVAVEQERVFLTDTSKEQLHETFLKMEMLKEKPTAIYAATDAIAIQMMDFYISAGYRVPEDISIIGIDNVEIGQHASINLTTVGISSTANLGQLAIETLIDMIHQKNKPCIQITKAVRLFERKTTIERRRV</sequence>
<accession>A0ABV9MGQ4</accession>
<dbReference type="CDD" id="cd06267">
    <property type="entry name" value="PBP1_LacI_sugar_binding-like"/>
    <property type="match status" value="1"/>
</dbReference>
<protein>
    <submittedName>
        <fullName evidence="5">LacI family DNA-binding transcriptional regulator</fullName>
    </submittedName>
</protein>
<dbReference type="Proteomes" id="UP001595932">
    <property type="component" value="Unassembled WGS sequence"/>
</dbReference>
<gene>
    <name evidence="5" type="ORF">ACFO5U_15705</name>
</gene>
<organism evidence="5 6">
    <name type="scientific">Planococcus dechangensis</name>
    <dbReference type="NCBI Taxonomy" id="1176255"/>
    <lineage>
        <taxon>Bacteria</taxon>
        <taxon>Bacillati</taxon>
        <taxon>Bacillota</taxon>
        <taxon>Bacilli</taxon>
        <taxon>Bacillales</taxon>
        <taxon>Caryophanaceae</taxon>
        <taxon>Planococcus</taxon>
    </lineage>
</organism>
<dbReference type="SUPFAM" id="SSF47413">
    <property type="entry name" value="lambda repressor-like DNA-binding domains"/>
    <property type="match status" value="1"/>
</dbReference>
<dbReference type="Pfam" id="PF13377">
    <property type="entry name" value="Peripla_BP_3"/>
    <property type="match status" value="1"/>
</dbReference>
<dbReference type="InterPro" id="IPR028082">
    <property type="entry name" value="Peripla_BP_I"/>
</dbReference>
<dbReference type="EMBL" id="JBHSGL010000015">
    <property type="protein sequence ID" value="MFC4714296.1"/>
    <property type="molecule type" value="Genomic_DNA"/>
</dbReference>
<dbReference type="InterPro" id="IPR010982">
    <property type="entry name" value="Lambda_DNA-bd_dom_sf"/>
</dbReference>
<evidence type="ECO:0000256" key="1">
    <source>
        <dbReference type="ARBA" id="ARBA00023015"/>
    </source>
</evidence>
<dbReference type="CDD" id="cd01392">
    <property type="entry name" value="HTH_LacI"/>
    <property type="match status" value="1"/>
</dbReference>
<dbReference type="InterPro" id="IPR000843">
    <property type="entry name" value="HTH_LacI"/>
</dbReference>
<feature type="domain" description="HTH lacI-type" evidence="4">
    <location>
        <begin position="28"/>
        <end position="82"/>
    </location>
</feature>
<evidence type="ECO:0000256" key="2">
    <source>
        <dbReference type="ARBA" id="ARBA00023125"/>
    </source>
</evidence>
<dbReference type="Gene3D" id="3.40.50.2300">
    <property type="match status" value="2"/>
</dbReference>
<keyword evidence="3" id="KW-0804">Transcription</keyword>
<dbReference type="PRINTS" id="PR00036">
    <property type="entry name" value="HTHLACI"/>
</dbReference>
<evidence type="ECO:0000313" key="6">
    <source>
        <dbReference type="Proteomes" id="UP001595932"/>
    </source>
</evidence>
<keyword evidence="1" id="KW-0805">Transcription regulation</keyword>
<dbReference type="PANTHER" id="PTHR30146">
    <property type="entry name" value="LACI-RELATED TRANSCRIPTIONAL REPRESSOR"/>
    <property type="match status" value="1"/>
</dbReference>
<evidence type="ECO:0000259" key="4">
    <source>
        <dbReference type="PROSITE" id="PS50932"/>
    </source>
</evidence>
<evidence type="ECO:0000256" key="3">
    <source>
        <dbReference type="ARBA" id="ARBA00023163"/>
    </source>
</evidence>
<reference evidence="6" key="1">
    <citation type="journal article" date="2019" name="Int. J. Syst. Evol. Microbiol.">
        <title>The Global Catalogue of Microorganisms (GCM) 10K type strain sequencing project: providing services to taxonomists for standard genome sequencing and annotation.</title>
        <authorList>
            <consortium name="The Broad Institute Genomics Platform"/>
            <consortium name="The Broad Institute Genome Sequencing Center for Infectious Disease"/>
            <person name="Wu L."/>
            <person name="Ma J."/>
        </authorList>
    </citation>
    <scope>NUCLEOTIDE SEQUENCE [LARGE SCALE GENOMIC DNA]</scope>
    <source>
        <strain evidence="6">CGMCC 1.12151</strain>
    </source>
</reference>